<comment type="cofactor">
    <cofactor evidence="1">
        <name>Zn(2+)</name>
        <dbReference type="ChEBI" id="CHEBI:29105"/>
    </cofactor>
</comment>
<evidence type="ECO:0000256" key="4">
    <source>
        <dbReference type="ARBA" id="ARBA00022670"/>
    </source>
</evidence>
<protein>
    <recommendedName>
        <fullName evidence="12">PDZ domain-containing protein</fullName>
    </recommendedName>
</protein>
<evidence type="ECO:0000256" key="3">
    <source>
        <dbReference type="ARBA" id="ARBA00007931"/>
    </source>
</evidence>
<feature type="transmembrane region" description="Helical" evidence="11">
    <location>
        <begin position="326"/>
        <end position="345"/>
    </location>
</feature>
<evidence type="ECO:0000256" key="10">
    <source>
        <dbReference type="ARBA" id="ARBA00023136"/>
    </source>
</evidence>
<dbReference type="InterPro" id="IPR001478">
    <property type="entry name" value="PDZ"/>
</dbReference>
<accession>A0A2G9Y7N9</accession>
<keyword evidence="4" id="KW-0645">Protease</keyword>
<comment type="subcellular location">
    <subcellularLocation>
        <location evidence="2">Membrane</location>
        <topology evidence="2">Multi-pass membrane protein</topology>
    </subcellularLocation>
</comment>
<reference evidence="13 14" key="1">
    <citation type="submission" date="2017-09" db="EMBL/GenBank/DDBJ databases">
        <title>Depth-based differentiation of microbial function through sediment-hosted aquifers and enrichment of novel symbionts in the deep terrestrial subsurface.</title>
        <authorList>
            <person name="Probst A.J."/>
            <person name="Ladd B."/>
            <person name="Jarett J.K."/>
            <person name="Geller-Mcgrath D.E."/>
            <person name="Sieber C.M."/>
            <person name="Emerson J.B."/>
            <person name="Anantharaman K."/>
            <person name="Thomas B.C."/>
            <person name="Malmstrom R."/>
            <person name="Stieglmeier M."/>
            <person name="Klingl A."/>
            <person name="Woyke T."/>
            <person name="Ryan C.M."/>
            <person name="Banfield J.F."/>
        </authorList>
    </citation>
    <scope>NUCLEOTIDE SEQUENCE [LARGE SCALE GENOMIC DNA]</scope>
    <source>
        <strain evidence="13">CG23_combo_of_CG06-09_8_20_14_all_35_49</strain>
    </source>
</reference>
<dbReference type="SMART" id="SM00228">
    <property type="entry name" value="PDZ"/>
    <property type="match status" value="1"/>
</dbReference>
<sequence>MTIIIFILILSILILVHELGHFLMAKKQGIKVEEFGFGLPPRLFGLKIGETIYSLNLIPLGGFTKLYGEEYYEIKTHQQSDRTFINKKPWQKALVVIGGVLGNFLLGWFLLSFLVTQGVPVPTNKVIIDKVVKNSPADLAGIKEKDVVLKFNSLSLTSPTSLISLTQKYVGQPITLIIQRDDQIFPMTIIPRKNPPTGEGPLGIAITSYLEKKYPWYQAPFFGLYEAVRITYQIASELLRIIFQLITFQHPQVDVSGPLGIASYTSSAIKFGKNAVLELLALLSFNLAIINILPFPALDGGRMIFVLYEAVAKKRPNKNIEKYTNFIGMIILLSLGILITIHDIIKIIR</sequence>
<dbReference type="GO" id="GO:0004222">
    <property type="term" value="F:metalloendopeptidase activity"/>
    <property type="evidence" value="ECO:0007669"/>
    <property type="project" value="InterPro"/>
</dbReference>
<feature type="domain" description="PDZ" evidence="12">
    <location>
        <begin position="107"/>
        <end position="182"/>
    </location>
</feature>
<dbReference type="Pfam" id="PF02163">
    <property type="entry name" value="Peptidase_M50"/>
    <property type="match status" value="1"/>
</dbReference>
<comment type="caution">
    <text evidence="13">The sequence shown here is derived from an EMBL/GenBank/DDBJ whole genome shotgun (WGS) entry which is preliminary data.</text>
</comment>
<evidence type="ECO:0000313" key="13">
    <source>
        <dbReference type="EMBL" id="PIP15269.1"/>
    </source>
</evidence>
<dbReference type="GO" id="GO:0016020">
    <property type="term" value="C:membrane"/>
    <property type="evidence" value="ECO:0007669"/>
    <property type="project" value="UniProtKB-SubCell"/>
</dbReference>
<dbReference type="InterPro" id="IPR036034">
    <property type="entry name" value="PDZ_sf"/>
</dbReference>
<dbReference type="Gene3D" id="2.30.42.10">
    <property type="match status" value="1"/>
</dbReference>
<evidence type="ECO:0000256" key="5">
    <source>
        <dbReference type="ARBA" id="ARBA00022692"/>
    </source>
</evidence>
<evidence type="ECO:0000256" key="6">
    <source>
        <dbReference type="ARBA" id="ARBA00022801"/>
    </source>
</evidence>
<dbReference type="InterPro" id="IPR008915">
    <property type="entry name" value="Peptidase_M50"/>
</dbReference>
<organism evidence="13 14">
    <name type="scientific">Candidatus Roizmanbacteria bacterium CG23_combo_of_CG06-09_8_20_14_all_35_49</name>
    <dbReference type="NCBI Taxonomy" id="1974863"/>
    <lineage>
        <taxon>Bacteria</taxon>
        <taxon>Candidatus Roizmaniibacteriota</taxon>
    </lineage>
</organism>
<gene>
    <name evidence="13" type="ORF">COX47_00730</name>
</gene>
<keyword evidence="10 11" id="KW-0472">Membrane</keyword>
<proteinExistence type="inferred from homology"/>
<evidence type="ECO:0000256" key="1">
    <source>
        <dbReference type="ARBA" id="ARBA00001947"/>
    </source>
</evidence>
<dbReference type="PANTHER" id="PTHR42837:SF2">
    <property type="entry name" value="MEMBRANE METALLOPROTEASE ARASP2, CHLOROPLASTIC-RELATED"/>
    <property type="match status" value="1"/>
</dbReference>
<keyword evidence="7" id="KW-0862">Zinc</keyword>
<keyword evidence="5 11" id="KW-0812">Transmembrane</keyword>
<evidence type="ECO:0000256" key="9">
    <source>
        <dbReference type="ARBA" id="ARBA00023049"/>
    </source>
</evidence>
<dbReference type="CDD" id="cd06163">
    <property type="entry name" value="S2P-M50_PDZ_RseP-like"/>
    <property type="match status" value="1"/>
</dbReference>
<dbReference type="EMBL" id="PCRE01000011">
    <property type="protein sequence ID" value="PIP15269.1"/>
    <property type="molecule type" value="Genomic_DNA"/>
</dbReference>
<evidence type="ECO:0000256" key="2">
    <source>
        <dbReference type="ARBA" id="ARBA00004141"/>
    </source>
</evidence>
<evidence type="ECO:0000259" key="12">
    <source>
        <dbReference type="SMART" id="SM00228"/>
    </source>
</evidence>
<dbReference type="GO" id="GO:0006508">
    <property type="term" value="P:proteolysis"/>
    <property type="evidence" value="ECO:0007669"/>
    <property type="project" value="UniProtKB-KW"/>
</dbReference>
<keyword evidence="8 11" id="KW-1133">Transmembrane helix</keyword>
<dbReference type="AlphaFoldDB" id="A0A2G9Y7N9"/>
<keyword evidence="9" id="KW-0482">Metalloprotease</keyword>
<dbReference type="Pfam" id="PF17820">
    <property type="entry name" value="PDZ_6"/>
    <property type="match status" value="1"/>
</dbReference>
<evidence type="ECO:0000256" key="8">
    <source>
        <dbReference type="ARBA" id="ARBA00022989"/>
    </source>
</evidence>
<evidence type="ECO:0000313" key="14">
    <source>
        <dbReference type="Proteomes" id="UP000231025"/>
    </source>
</evidence>
<dbReference type="SUPFAM" id="SSF50156">
    <property type="entry name" value="PDZ domain-like"/>
    <property type="match status" value="1"/>
</dbReference>
<feature type="transmembrane region" description="Helical" evidence="11">
    <location>
        <begin position="93"/>
        <end position="115"/>
    </location>
</feature>
<dbReference type="PANTHER" id="PTHR42837">
    <property type="entry name" value="REGULATOR OF SIGMA-E PROTEASE RSEP"/>
    <property type="match status" value="1"/>
</dbReference>
<dbReference type="InterPro" id="IPR041489">
    <property type="entry name" value="PDZ_6"/>
</dbReference>
<evidence type="ECO:0000256" key="7">
    <source>
        <dbReference type="ARBA" id="ARBA00022833"/>
    </source>
</evidence>
<comment type="similarity">
    <text evidence="3">Belongs to the peptidase M50B family.</text>
</comment>
<evidence type="ECO:0000256" key="11">
    <source>
        <dbReference type="SAM" id="Phobius"/>
    </source>
</evidence>
<keyword evidence="6" id="KW-0378">Hydrolase</keyword>
<name>A0A2G9Y7N9_9BACT</name>
<dbReference type="InterPro" id="IPR004387">
    <property type="entry name" value="Pept_M50_Zn"/>
</dbReference>
<dbReference type="Proteomes" id="UP000231025">
    <property type="component" value="Unassembled WGS sequence"/>
</dbReference>
<feature type="transmembrane region" description="Helical" evidence="11">
    <location>
        <begin position="275"/>
        <end position="293"/>
    </location>
</feature>